<evidence type="ECO:0000256" key="1">
    <source>
        <dbReference type="SAM" id="Phobius"/>
    </source>
</evidence>
<organism evidence="2 3">
    <name type="scientific">Stenotrophomonas capsici</name>
    <dbReference type="NCBI Taxonomy" id="3110230"/>
    <lineage>
        <taxon>Bacteria</taxon>
        <taxon>Pseudomonadati</taxon>
        <taxon>Pseudomonadota</taxon>
        <taxon>Gammaproteobacteria</taxon>
        <taxon>Lysobacterales</taxon>
        <taxon>Lysobacteraceae</taxon>
        <taxon>Stenotrophomonas</taxon>
    </lineage>
</organism>
<dbReference type="RefSeq" id="WP_323438647.1">
    <property type="nucleotide sequence ID" value="NZ_JAYFUH010000119.1"/>
</dbReference>
<evidence type="ECO:0000313" key="3">
    <source>
        <dbReference type="Proteomes" id="UP001301653"/>
    </source>
</evidence>
<keyword evidence="3" id="KW-1185">Reference proteome</keyword>
<reference evidence="2 3" key="1">
    <citation type="submission" date="2023-12" db="EMBL/GenBank/DDBJ databases">
        <title>Stenotrophomonas guangdongensis sp. nov., isolated from wilted pepper plants (Capsicum annuum).</title>
        <authorList>
            <person name="Qiu M."/>
            <person name="Li Y."/>
            <person name="Liu Q."/>
            <person name="Zhang X."/>
            <person name="Huang Y."/>
            <person name="Guo R."/>
            <person name="Hu M."/>
            <person name="Zhou J."/>
            <person name="Zhou X."/>
        </authorList>
    </citation>
    <scope>NUCLEOTIDE SEQUENCE [LARGE SCALE GENOMIC DNA]</scope>
    <source>
        <strain evidence="2 3">MH1</strain>
    </source>
</reference>
<dbReference type="EMBL" id="JAYFUH010000119">
    <property type="protein sequence ID" value="MEA5667756.1"/>
    <property type="molecule type" value="Genomic_DNA"/>
</dbReference>
<dbReference type="Pfam" id="PF10947">
    <property type="entry name" value="DUF2628"/>
    <property type="match status" value="1"/>
</dbReference>
<sequence length="154" mass="16893">MEQNPYAATATPVSTPTGTQIDTLDVSDRWKQYFKGLQKYGGLEGQLFKAIPKGPERLAAAKEMAPPMSAFLLAFVFGFFYYLVKGMWKKGLVLALMTFMGLTVVVTVLYLIGGETLAGGARYLGGVAFGIMAPRDFYSFKVLGDKGWLPVRPF</sequence>
<keyword evidence="1" id="KW-1133">Transmembrane helix</keyword>
<dbReference type="InterPro" id="IPR024399">
    <property type="entry name" value="DUF2628"/>
</dbReference>
<proteinExistence type="predicted"/>
<comment type="caution">
    <text evidence="2">The sequence shown here is derived from an EMBL/GenBank/DDBJ whole genome shotgun (WGS) entry which is preliminary data.</text>
</comment>
<gene>
    <name evidence="2" type="ORF">VA603_09460</name>
</gene>
<evidence type="ECO:0000313" key="2">
    <source>
        <dbReference type="EMBL" id="MEA5667756.1"/>
    </source>
</evidence>
<dbReference type="Proteomes" id="UP001301653">
    <property type="component" value="Unassembled WGS sequence"/>
</dbReference>
<accession>A0ABU5V349</accession>
<feature type="transmembrane region" description="Helical" evidence="1">
    <location>
        <begin position="91"/>
        <end position="112"/>
    </location>
</feature>
<protein>
    <submittedName>
        <fullName evidence="2">DUF2628 domain-containing protein</fullName>
    </submittedName>
</protein>
<feature type="transmembrane region" description="Helical" evidence="1">
    <location>
        <begin position="64"/>
        <end position="84"/>
    </location>
</feature>
<keyword evidence="1" id="KW-0812">Transmembrane</keyword>
<keyword evidence="1" id="KW-0472">Membrane</keyword>
<name>A0ABU5V349_9GAMM</name>